<comment type="caution">
    <text evidence="1">The sequence shown here is derived from an EMBL/GenBank/DDBJ whole genome shotgun (WGS) entry which is preliminary data.</text>
</comment>
<keyword evidence="2" id="KW-1185">Reference proteome</keyword>
<evidence type="ECO:0000313" key="1">
    <source>
        <dbReference type="EMBL" id="TNN25769.1"/>
    </source>
</evidence>
<reference evidence="1 2" key="1">
    <citation type="submission" date="2019-03" db="EMBL/GenBank/DDBJ databases">
        <title>First draft genome of Liparis tanakae, snailfish: a comprehensive survey of snailfish specific genes.</title>
        <authorList>
            <person name="Kim W."/>
            <person name="Song I."/>
            <person name="Jeong J.-H."/>
            <person name="Kim D."/>
            <person name="Kim S."/>
            <person name="Ryu S."/>
            <person name="Song J.Y."/>
            <person name="Lee S.K."/>
        </authorList>
    </citation>
    <scope>NUCLEOTIDE SEQUENCE [LARGE SCALE GENOMIC DNA]</scope>
    <source>
        <tissue evidence="1">Muscle</tissue>
    </source>
</reference>
<protein>
    <submittedName>
        <fullName evidence="1">Uncharacterized protein</fullName>
    </submittedName>
</protein>
<dbReference type="EMBL" id="SRLO01011717">
    <property type="protein sequence ID" value="TNN25769.1"/>
    <property type="molecule type" value="Genomic_DNA"/>
</dbReference>
<gene>
    <name evidence="1" type="ORF">EYF80_064099</name>
</gene>
<organism evidence="1 2">
    <name type="scientific">Liparis tanakae</name>
    <name type="common">Tanaka's snailfish</name>
    <dbReference type="NCBI Taxonomy" id="230148"/>
    <lineage>
        <taxon>Eukaryota</taxon>
        <taxon>Metazoa</taxon>
        <taxon>Chordata</taxon>
        <taxon>Craniata</taxon>
        <taxon>Vertebrata</taxon>
        <taxon>Euteleostomi</taxon>
        <taxon>Actinopterygii</taxon>
        <taxon>Neopterygii</taxon>
        <taxon>Teleostei</taxon>
        <taxon>Neoteleostei</taxon>
        <taxon>Acanthomorphata</taxon>
        <taxon>Eupercaria</taxon>
        <taxon>Perciformes</taxon>
        <taxon>Cottioidei</taxon>
        <taxon>Cottales</taxon>
        <taxon>Liparidae</taxon>
        <taxon>Liparis</taxon>
    </lineage>
</organism>
<name>A0A4Z2EAC6_9TELE</name>
<evidence type="ECO:0000313" key="2">
    <source>
        <dbReference type="Proteomes" id="UP000314294"/>
    </source>
</evidence>
<proteinExistence type="predicted"/>
<sequence>MDVTRSVCTVISQEE</sequence>
<accession>A0A4Z2EAC6</accession>
<dbReference type="Proteomes" id="UP000314294">
    <property type="component" value="Unassembled WGS sequence"/>
</dbReference>